<name>A0A7G1I9R0_MYCKA</name>
<feature type="region of interest" description="Disordered" evidence="1">
    <location>
        <begin position="85"/>
        <end position="107"/>
    </location>
</feature>
<proteinExistence type="predicted"/>
<feature type="region of interest" description="Disordered" evidence="1">
    <location>
        <begin position="20"/>
        <end position="57"/>
    </location>
</feature>
<sequence>MAAPGTVTIERDIPAVVIDGRDRIAAGPQKRPQLRGRLDTGGQSQSHAEHGNGFAAAGPESFNRLALSCQGFSGLRQQFVDVDRLPSESPGEANPGPCIRYSSPKHRRRAAFKPRSLAGWSACRSAGRSQRFRPPVTLVANIRFREGRKRIGKRS</sequence>
<organism evidence="2 3">
    <name type="scientific">Mycobacterium kansasii</name>
    <dbReference type="NCBI Taxonomy" id="1768"/>
    <lineage>
        <taxon>Bacteria</taxon>
        <taxon>Bacillati</taxon>
        <taxon>Actinomycetota</taxon>
        <taxon>Actinomycetes</taxon>
        <taxon>Mycobacteriales</taxon>
        <taxon>Mycobacteriaceae</taxon>
        <taxon>Mycobacterium</taxon>
    </lineage>
</organism>
<evidence type="ECO:0000313" key="2">
    <source>
        <dbReference type="EMBL" id="BCI87761.1"/>
    </source>
</evidence>
<evidence type="ECO:0000313" key="3">
    <source>
        <dbReference type="Proteomes" id="UP000516380"/>
    </source>
</evidence>
<accession>A0A7G1I9R0</accession>
<gene>
    <name evidence="2" type="ORF">NIIDMKKI_29670</name>
</gene>
<protein>
    <submittedName>
        <fullName evidence="2">Uncharacterized protein</fullName>
    </submittedName>
</protein>
<dbReference type="AlphaFoldDB" id="A0A7G1I9R0"/>
<reference evidence="2 3" key="1">
    <citation type="submission" date="2020-07" db="EMBL/GenBank/DDBJ databases">
        <title>Mycobacterium kansasii (former subtype) with zoonotic potential isolated from diseased indoor pet cat, Japan.</title>
        <authorList>
            <person name="Fukano H."/>
            <person name="Terazono T."/>
            <person name="Hoshino Y."/>
        </authorList>
    </citation>
    <scope>NUCLEOTIDE SEQUENCE [LARGE SCALE GENOMIC DNA]</scope>
    <source>
        <strain evidence="2 3">Kuro-I</strain>
    </source>
</reference>
<evidence type="ECO:0000256" key="1">
    <source>
        <dbReference type="SAM" id="MobiDB-lite"/>
    </source>
</evidence>
<keyword evidence="3" id="KW-1185">Reference proteome</keyword>
<dbReference type="Proteomes" id="UP000516380">
    <property type="component" value="Chromosome"/>
</dbReference>
<dbReference type="EMBL" id="AP023343">
    <property type="protein sequence ID" value="BCI87761.1"/>
    <property type="molecule type" value="Genomic_DNA"/>
</dbReference>